<dbReference type="EMBL" id="CP028923">
    <property type="protein sequence ID" value="QCK13273.1"/>
    <property type="molecule type" value="Genomic_DNA"/>
</dbReference>
<protein>
    <recommendedName>
        <fullName evidence="4">Sensor of ECF-type sigma factor</fullName>
    </recommendedName>
</protein>
<gene>
    <name evidence="2" type="ORF">DCC35_00150</name>
</gene>
<dbReference type="RefSeq" id="WP_137088871.1">
    <property type="nucleotide sequence ID" value="NZ_CP028923.1"/>
</dbReference>
<evidence type="ECO:0000256" key="1">
    <source>
        <dbReference type="SAM" id="SignalP"/>
    </source>
</evidence>
<dbReference type="Proteomes" id="UP000298616">
    <property type="component" value="Chromosome"/>
</dbReference>
<evidence type="ECO:0000313" key="3">
    <source>
        <dbReference type="Proteomes" id="UP000298616"/>
    </source>
</evidence>
<evidence type="ECO:0000313" key="2">
    <source>
        <dbReference type="EMBL" id="QCK13273.1"/>
    </source>
</evidence>
<dbReference type="AlphaFoldDB" id="A0A4D7JDE3"/>
<reference evidence="2 3" key="1">
    <citation type="submission" date="2018-04" db="EMBL/GenBank/DDBJ databases">
        <title>Complete genome uncultured novel isolate.</title>
        <authorList>
            <person name="Merlino G."/>
        </authorList>
    </citation>
    <scope>NUCLEOTIDE SEQUENCE [LARGE SCALE GENOMIC DNA]</scope>
    <source>
        <strain evidence="3">R1DC9</strain>
    </source>
</reference>
<dbReference type="KEGG" id="fpf:DCC35_00150"/>
<proteinExistence type="predicted"/>
<keyword evidence="1" id="KW-0732">Signal</keyword>
<keyword evidence="3" id="KW-1185">Reference proteome</keyword>
<evidence type="ECO:0008006" key="4">
    <source>
        <dbReference type="Google" id="ProtNLM"/>
    </source>
</evidence>
<feature type="chain" id="PRO_5020885835" description="Sensor of ECF-type sigma factor" evidence="1">
    <location>
        <begin position="20"/>
        <end position="152"/>
    </location>
</feature>
<feature type="signal peptide" evidence="1">
    <location>
        <begin position="1"/>
        <end position="19"/>
    </location>
</feature>
<organism evidence="2 3">
    <name type="scientific">Mangrovivirga cuniculi</name>
    <dbReference type="NCBI Taxonomy" id="2715131"/>
    <lineage>
        <taxon>Bacteria</taxon>
        <taxon>Pseudomonadati</taxon>
        <taxon>Bacteroidota</taxon>
        <taxon>Cytophagia</taxon>
        <taxon>Cytophagales</taxon>
        <taxon>Mangrovivirgaceae</taxon>
        <taxon>Mangrovivirga</taxon>
    </lineage>
</organism>
<sequence>MKTILLLFSIICITTTINAQNEAEIVMDMFELEKKAAIAEFMGLTEGRATHFWEIYNDYESKRKKISKERIDLINEYATNYSSLTDEKIDKMVNDMISIQKEEIALRVKYYKKIKKELGGTVAGKFFQAEDVINTMVKASIYDDLPLLPEKN</sequence>
<name>A0A4D7JDE3_9BACT</name>
<accession>A0A4D7JDE3</accession>
<dbReference type="OrthoDB" id="675330at2"/>